<reference evidence="4" key="1">
    <citation type="submission" date="2021-02" db="EMBL/GenBank/DDBJ databases">
        <authorList>
            <person name="Nowell W R."/>
        </authorList>
    </citation>
    <scope>NUCLEOTIDE SEQUENCE</scope>
</reference>
<evidence type="ECO:0000313" key="4">
    <source>
        <dbReference type="EMBL" id="CAF3408361.1"/>
    </source>
</evidence>
<keyword evidence="2" id="KW-1133">Transmembrane helix</keyword>
<proteinExistence type="predicted"/>
<organism evidence="4 5">
    <name type="scientific">Rotaria socialis</name>
    <dbReference type="NCBI Taxonomy" id="392032"/>
    <lineage>
        <taxon>Eukaryota</taxon>
        <taxon>Metazoa</taxon>
        <taxon>Spiralia</taxon>
        <taxon>Gnathifera</taxon>
        <taxon>Rotifera</taxon>
        <taxon>Eurotatoria</taxon>
        <taxon>Bdelloidea</taxon>
        <taxon>Philodinida</taxon>
        <taxon>Philodinidae</taxon>
        <taxon>Rotaria</taxon>
    </lineage>
</organism>
<feature type="domain" description="MAM" evidence="3">
    <location>
        <begin position="31"/>
        <end position="161"/>
    </location>
</feature>
<name>A0A818ANQ6_9BILA</name>
<dbReference type="GO" id="GO:0016020">
    <property type="term" value="C:membrane"/>
    <property type="evidence" value="ECO:0007669"/>
    <property type="project" value="InterPro"/>
</dbReference>
<keyword evidence="2" id="KW-0812">Transmembrane</keyword>
<comment type="caution">
    <text evidence="4">The sequence shown here is derived from an EMBL/GenBank/DDBJ whole genome shotgun (WGS) entry which is preliminary data.</text>
</comment>
<dbReference type="Pfam" id="PF00629">
    <property type="entry name" value="MAM"/>
    <property type="match status" value="1"/>
</dbReference>
<dbReference type="Proteomes" id="UP000663833">
    <property type="component" value="Unassembled WGS sequence"/>
</dbReference>
<dbReference type="Gene3D" id="2.60.120.200">
    <property type="match status" value="1"/>
</dbReference>
<dbReference type="InterPro" id="IPR000998">
    <property type="entry name" value="MAM_dom"/>
</dbReference>
<keyword evidence="2" id="KW-0472">Membrane</keyword>
<dbReference type="EMBL" id="CAJNYD010002264">
    <property type="protein sequence ID" value="CAF3408361.1"/>
    <property type="molecule type" value="Genomic_DNA"/>
</dbReference>
<feature type="transmembrane region" description="Helical" evidence="2">
    <location>
        <begin position="204"/>
        <end position="229"/>
    </location>
</feature>
<evidence type="ECO:0000313" key="5">
    <source>
        <dbReference type="Proteomes" id="UP000663833"/>
    </source>
</evidence>
<accession>A0A818ANQ6</accession>
<evidence type="ECO:0000259" key="3">
    <source>
        <dbReference type="Pfam" id="PF00629"/>
    </source>
</evidence>
<dbReference type="AlphaFoldDB" id="A0A818ANQ6"/>
<feature type="region of interest" description="Disordered" evidence="1">
    <location>
        <begin position="175"/>
        <end position="197"/>
    </location>
</feature>
<protein>
    <recommendedName>
        <fullName evidence="3">MAM domain-containing protein</fullName>
    </recommendedName>
</protein>
<gene>
    <name evidence="4" type="ORF">LUA448_LOCUS18270</name>
</gene>
<evidence type="ECO:0000256" key="2">
    <source>
        <dbReference type="SAM" id="Phobius"/>
    </source>
</evidence>
<sequence length="270" mass="31044">MFDFSFILSTYTASNLKYSPNLRISQRYYGLVSINAWESSKTINQLISQDAMMRDSVEEQCLQYYYYFTVYEKLVFGQQVSVLIKSDNETEDEIEIDRLSDIDMIENRWHSRKVTFNSTSTNSTLIFRFEVTATNRTEDPTLNKTIFFALDNVNIYNRNCQHVFEPSVNQTAPFTTVSQSSTTTERHSTEEITQSPSPAKENRLGLILALSLGVSVPVFIMIILGMVIYSTGTKPEIANKDLEFIPLEEAFEARDSDSSIEYISESFDQW</sequence>
<evidence type="ECO:0000256" key="1">
    <source>
        <dbReference type="SAM" id="MobiDB-lite"/>
    </source>
</evidence>